<dbReference type="AlphaFoldDB" id="A0A8X6UT08"/>
<feature type="compositionally biased region" description="Polar residues" evidence="1">
    <location>
        <begin position="62"/>
        <end position="74"/>
    </location>
</feature>
<dbReference type="Proteomes" id="UP000887159">
    <property type="component" value="Unassembled WGS sequence"/>
</dbReference>
<protein>
    <submittedName>
        <fullName evidence="2">Uncharacterized protein</fullName>
    </submittedName>
</protein>
<sequence length="93" mass="10377">MLNSWVMHHHTSPAPSIMVCGGIGNHSHTPLICIAGTLNSQRYISEVLECPKERSSPEEGSELQTDPSGNSHSHVQFLLKEKNESLRFINIRK</sequence>
<comment type="caution">
    <text evidence="2">The sequence shown here is derived from an EMBL/GenBank/DDBJ whole genome shotgun (WGS) entry which is preliminary data.</text>
</comment>
<proteinExistence type="predicted"/>
<evidence type="ECO:0000256" key="1">
    <source>
        <dbReference type="SAM" id="MobiDB-lite"/>
    </source>
</evidence>
<dbReference type="EMBL" id="BMAU01021010">
    <property type="protein sequence ID" value="GFX86548.1"/>
    <property type="molecule type" value="Genomic_DNA"/>
</dbReference>
<keyword evidence="3" id="KW-1185">Reference proteome</keyword>
<evidence type="ECO:0000313" key="3">
    <source>
        <dbReference type="Proteomes" id="UP000887159"/>
    </source>
</evidence>
<name>A0A8X6UT08_TRICX</name>
<organism evidence="2 3">
    <name type="scientific">Trichonephila clavipes</name>
    <name type="common">Golden silk orbweaver</name>
    <name type="synonym">Nephila clavipes</name>
    <dbReference type="NCBI Taxonomy" id="2585209"/>
    <lineage>
        <taxon>Eukaryota</taxon>
        <taxon>Metazoa</taxon>
        <taxon>Ecdysozoa</taxon>
        <taxon>Arthropoda</taxon>
        <taxon>Chelicerata</taxon>
        <taxon>Arachnida</taxon>
        <taxon>Araneae</taxon>
        <taxon>Araneomorphae</taxon>
        <taxon>Entelegynae</taxon>
        <taxon>Araneoidea</taxon>
        <taxon>Nephilidae</taxon>
        <taxon>Trichonephila</taxon>
    </lineage>
</organism>
<evidence type="ECO:0000313" key="2">
    <source>
        <dbReference type="EMBL" id="GFX86548.1"/>
    </source>
</evidence>
<accession>A0A8X6UT08</accession>
<feature type="region of interest" description="Disordered" evidence="1">
    <location>
        <begin position="50"/>
        <end position="78"/>
    </location>
</feature>
<gene>
    <name evidence="2" type="ORF">TNCV_3728171</name>
</gene>
<reference evidence="2" key="1">
    <citation type="submission" date="2020-08" db="EMBL/GenBank/DDBJ databases">
        <title>Multicomponent nature underlies the extraordinary mechanical properties of spider dragline silk.</title>
        <authorList>
            <person name="Kono N."/>
            <person name="Nakamura H."/>
            <person name="Mori M."/>
            <person name="Yoshida Y."/>
            <person name="Ohtoshi R."/>
            <person name="Malay A.D."/>
            <person name="Moran D.A.P."/>
            <person name="Tomita M."/>
            <person name="Numata K."/>
            <person name="Arakawa K."/>
        </authorList>
    </citation>
    <scope>NUCLEOTIDE SEQUENCE</scope>
</reference>